<protein>
    <submittedName>
        <fullName evidence="1">Uncharacterized protein</fullName>
    </submittedName>
</protein>
<reference evidence="1 2" key="1">
    <citation type="journal article" date="2022" name="Plant J.">
        <title>Chromosome-level genome of Camellia lanceoleosa provides a valuable resource for understanding genome evolution and self-incompatibility.</title>
        <authorList>
            <person name="Gong W."/>
            <person name="Xiao S."/>
            <person name="Wang L."/>
            <person name="Liao Z."/>
            <person name="Chang Y."/>
            <person name="Mo W."/>
            <person name="Hu G."/>
            <person name="Li W."/>
            <person name="Zhao G."/>
            <person name="Zhu H."/>
            <person name="Hu X."/>
            <person name="Ji K."/>
            <person name="Xiang X."/>
            <person name="Song Q."/>
            <person name="Yuan D."/>
            <person name="Jin S."/>
            <person name="Zhang L."/>
        </authorList>
    </citation>
    <scope>NUCLEOTIDE SEQUENCE [LARGE SCALE GENOMIC DNA]</scope>
    <source>
        <strain evidence="1">SQ_2022a</strain>
    </source>
</reference>
<sequence>MMEMATKHCTIEHFKQKHGLKALSRATSEGDYCTVCRQDKEDILGWLYYCCTSGCYLDYIHKSCSEIPPVLLYKQQQQKHSNHDHHHNHFHPQHPLFLAYFERTITIPSQACCNACGRDFHLYPWVYICLELECSFILHVACSFLTPTTKTIEAQDHPYQPNHHPHPLILCDPPNIYNYKCTYCCLPFDTRSPTVYVCLDCNALLHKSCSQLPFKLDHHPFHPLHPLLLRPVPSGYFVSKSCWACNRSLKGFEYHCSHCDFFLDVACASLQPTTSISTSATENNEEDDPDHQFTHSHPLILCHNKYEFPIPCHVCELPLGDSVYLCPTCHVPIHKSCAEMPREIKHPLHPPHPLTLVVNDRHHGPCEGCFSNLTSKHFRFECSHCEFYLDVRCALSKPNTTMSKIHHHPLAFFNKPIIKLNCNTCGQRCHTPLFRCAWCKLNLHVHCISTLPLTVKSRFHRHPLTLTNSPIKDHPDENRYAEFYCDDCEKERELDQRSYYCRECHYVAHPHCVASEIMCILEEEWTEEESHKGAYEVEEPPSLVLKEFLCSLKGDETKEAQDVFEEYRRDSRGYIVDIPKKYQYLGSMAKNRARVTTQIMKMLVSKNEVTKMPWENWNSTSKLIKVNNYMILENLAPILEALLGKHGDFIGRSGLSRKVKMLYIMTVCDAVHSMCNTKVVDVTANLLVSWCHSFMLGQYAGFEIEFAFDRLGGVARAHFALQANIIPVDPNFAGHLVEIAKHYALVAGPTSNPKKELTVIEQGGGTNELNEKAVSIKLAIIKLAEEIRELEKTAEEKRALHRMWKDCFDDAVELMGEIAGSSLW</sequence>
<organism evidence="1 2">
    <name type="scientific">Camellia lanceoleosa</name>
    <dbReference type="NCBI Taxonomy" id="1840588"/>
    <lineage>
        <taxon>Eukaryota</taxon>
        <taxon>Viridiplantae</taxon>
        <taxon>Streptophyta</taxon>
        <taxon>Embryophyta</taxon>
        <taxon>Tracheophyta</taxon>
        <taxon>Spermatophyta</taxon>
        <taxon>Magnoliopsida</taxon>
        <taxon>eudicotyledons</taxon>
        <taxon>Gunneridae</taxon>
        <taxon>Pentapetalae</taxon>
        <taxon>asterids</taxon>
        <taxon>Ericales</taxon>
        <taxon>Theaceae</taxon>
        <taxon>Camellia</taxon>
    </lineage>
</organism>
<dbReference type="EMBL" id="CM045772">
    <property type="protein sequence ID" value="KAI7986697.1"/>
    <property type="molecule type" value="Genomic_DNA"/>
</dbReference>
<proteinExistence type="predicted"/>
<accession>A0ACC0FD90</accession>
<name>A0ACC0FD90_9ERIC</name>
<dbReference type="Proteomes" id="UP001060215">
    <property type="component" value="Chromosome 15"/>
</dbReference>
<evidence type="ECO:0000313" key="2">
    <source>
        <dbReference type="Proteomes" id="UP001060215"/>
    </source>
</evidence>
<comment type="caution">
    <text evidence="1">The sequence shown here is derived from an EMBL/GenBank/DDBJ whole genome shotgun (WGS) entry which is preliminary data.</text>
</comment>
<keyword evidence="2" id="KW-1185">Reference proteome</keyword>
<gene>
    <name evidence="1" type="ORF">LOK49_LG14G01862</name>
</gene>
<evidence type="ECO:0000313" key="1">
    <source>
        <dbReference type="EMBL" id="KAI7986697.1"/>
    </source>
</evidence>